<dbReference type="OrthoDB" id="9858848at2"/>
<name>A0A2S0N5K1_9BURK</name>
<dbReference type="RefSeq" id="WP_106448372.1">
    <property type="nucleotide sequence ID" value="NZ_CP027670.1"/>
</dbReference>
<evidence type="ECO:0000313" key="2">
    <source>
        <dbReference type="Proteomes" id="UP000239326"/>
    </source>
</evidence>
<keyword evidence="2" id="KW-1185">Reference proteome</keyword>
<organism evidence="1 2">
    <name type="scientific">Simplicispira suum</name>
    <dbReference type="NCBI Taxonomy" id="2109915"/>
    <lineage>
        <taxon>Bacteria</taxon>
        <taxon>Pseudomonadati</taxon>
        <taxon>Pseudomonadota</taxon>
        <taxon>Betaproteobacteria</taxon>
        <taxon>Burkholderiales</taxon>
        <taxon>Comamonadaceae</taxon>
        <taxon>Simplicispira</taxon>
    </lineage>
</organism>
<dbReference type="AlphaFoldDB" id="A0A2S0N5K1"/>
<protein>
    <submittedName>
        <fullName evidence="1">Uncharacterized protein</fullName>
    </submittedName>
</protein>
<dbReference type="KEGG" id="simp:C6571_18465"/>
<sequence length="166" mass="18284">MTNAKNDILYIYIHDNPSGRTWKAQIDRAGFLDAATEIKLSGDAEKLKIAALLANRIEDLSLCEQGSERERELVEGDIEADIPGVFHLGALHSGSSETAFAQVLNGQPGGHYIVVRYLAERHVHLRTAHLPQETGFIRGPLSSETLQGALRGMEEADRDYLKSMDA</sequence>
<accession>A0A2S0N5K1</accession>
<dbReference type="Proteomes" id="UP000239326">
    <property type="component" value="Plasmid unnamed1"/>
</dbReference>
<evidence type="ECO:0000313" key="1">
    <source>
        <dbReference type="EMBL" id="AVO43422.1"/>
    </source>
</evidence>
<keyword evidence="1" id="KW-0614">Plasmid</keyword>
<dbReference type="EMBL" id="CP027670">
    <property type="protein sequence ID" value="AVO43422.1"/>
    <property type="molecule type" value="Genomic_DNA"/>
</dbReference>
<proteinExistence type="predicted"/>
<gene>
    <name evidence="1" type="ORF">C6571_18465</name>
</gene>
<reference evidence="1 2" key="1">
    <citation type="submission" date="2018-03" db="EMBL/GenBank/DDBJ databases">
        <title>Genome sequencing of Simplicispira sp.</title>
        <authorList>
            <person name="Kim S.-J."/>
            <person name="Heo J."/>
            <person name="Kwon S.-W."/>
        </authorList>
    </citation>
    <scope>NUCLEOTIDE SEQUENCE [LARGE SCALE GENOMIC DNA]</scope>
    <source>
        <strain evidence="1 2">SC1-8</strain>
        <plasmid evidence="1 2">unnamed1</plasmid>
    </source>
</reference>
<geneLocation type="plasmid" evidence="1 2">
    <name>unnamed1</name>
</geneLocation>